<evidence type="ECO:0000313" key="2">
    <source>
        <dbReference type="Proteomes" id="UP000249495"/>
    </source>
</evidence>
<gene>
    <name evidence="1" type="ORF">NCTC12278_00684</name>
</gene>
<dbReference type="AlphaFoldDB" id="A0A2X3W868"/>
<proteinExistence type="predicted"/>
<reference evidence="1 2" key="1">
    <citation type="submission" date="2018-06" db="EMBL/GenBank/DDBJ databases">
        <authorList>
            <consortium name="Pathogen Informatics"/>
            <person name="Doyle S."/>
        </authorList>
    </citation>
    <scope>NUCLEOTIDE SEQUENCE [LARGE SCALE GENOMIC DNA]</scope>
    <source>
        <strain evidence="1 2">NCTC12278</strain>
    </source>
</reference>
<sequence length="36" mass="4040">MTIEQLTKLDKPQVIEEILAESLVLGFQITSEHSTP</sequence>
<dbReference type="KEGG" id="sfer:NCTC12278_00684"/>
<dbReference type="Proteomes" id="UP000249495">
    <property type="component" value="Chromosome 1"/>
</dbReference>
<name>A0A2X3W868_9STRE</name>
<organism evidence="1 2">
    <name type="scientific">Streptococcus ferus</name>
    <dbReference type="NCBI Taxonomy" id="1345"/>
    <lineage>
        <taxon>Bacteria</taxon>
        <taxon>Bacillati</taxon>
        <taxon>Bacillota</taxon>
        <taxon>Bacilli</taxon>
        <taxon>Lactobacillales</taxon>
        <taxon>Streptococcaceae</taxon>
        <taxon>Streptococcus</taxon>
    </lineage>
</organism>
<accession>A0A2X3W868</accession>
<evidence type="ECO:0000313" key="1">
    <source>
        <dbReference type="EMBL" id="SQF40013.1"/>
    </source>
</evidence>
<dbReference type="EMBL" id="LS483343">
    <property type="protein sequence ID" value="SQF40013.1"/>
    <property type="molecule type" value="Genomic_DNA"/>
</dbReference>
<keyword evidence="2" id="KW-1185">Reference proteome</keyword>
<protein>
    <submittedName>
        <fullName evidence="1">Uncharacterized protein</fullName>
    </submittedName>
</protein>